<accession>A0A8K0R961</accession>
<comment type="caution">
    <text evidence="2">The sequence shown here is derived from an EMBL/GenBank/DDBJ whole genome shotgun (WGS) entry which is preliminary data.</text>
</comment>
<dbReference type="OrthoDB" id="3753493at2759"/>
<evidence type="ECO:0000313" key="3">
    <source>
        <dbReference type="Proteomes" id="UP000813461"/>
    </source>
</evidence>
<feature type="compositionally biased region" description="Polar residues" evidence="1">
    <location>
        <begin position="27"/>
        <end position="38"/>
    </location>
</feature>
<organism evidence="2 3">
    <name type="scientific">Paraphoma chrysanthemicola</name>
    <dbReference type="NCBI Taxonomy" id="798071"/>
    <lineage>
        <taxon>Eukaryota</taxon>
        <taxon>Fungi</taxon>
        <taxon>Dikarya</taxon>
        <taxon>Ascomycota</taxon>
        <taxon>Pezizomycotina</taxon>
        <taxon>Dothideomycetes</taxon>
        <taxon>Pleosporomycetidae</taxon>
        <taxon>Pleosporales</taxon>
        <taxon>Pleosporineae</taxon>
        <taxon>Phaeosphaeriaceae</taxon>
        <taxon>Paraphoma</taxon>
    </lineage>
</organism>
<dbReference type="EMBL" id="JAGMVJ010000009">
    <property type="protein sequence ID" value="KAH7087782.1"/>
    <property type="molecule type" value="Genomic_DNA"/>
</dbReference>
<name>A0A8K0R961_9PLEO</name>
<reference evidence="2" key="1">
    <citation type="journal article" date="2021" name="Nat. Commun.">
        <title>Genetic determinants of endophytism in the Arabidopsis root mycobiome.</title>
        <authorList>
            <person name="Mesny F."/>
            <person name="Miyauchi S."/>
            <person name="Thiergart T."/>
            <person name="Pickel B."/>
            <person name="Atanasova L."/>
            <person name="Karlsson M."/>
            <person name="Huettel B."/>
            <person name="Barry K.W."/>
            <person name="Haridas S."/>
            <person name="Chen C."/>
            <person name="Bauer D."/>
            <person name="Andreopoulos W."/>
            <person name="Pangilinan J."/>
            <person name="LaButti K."/>
            <person name="Riley R."/>
            <person name="Lipzen A."/>
            <person name="Clum A."/>
            <person name="Drula E."/>
            <person name="Henrissat B."/>
            <person name="Kohler A."/>
            <person name="Grigoriev I.V."/>
            <person name="Martin F.M."/>
            <person name="Hacquard S."/>
        </authorList>
    </citation>
    <scope>NUCLEOTIDE SEQUENCE</scope>
    <source>
        <strain evidence="2">MPI-SDFR-AT-0120</strain>
    </source>
</reference>
<evidence type="ECO:0000313" key="2">
    <source>
        <dbReference type="EMBL" id="KAH7087782.1"/>
    </source>
</evidence>
<protein>
    <submittedName>
        <fullName evidence="2">Uncharacterized protein</fullName>
    </submittedName>
</protein>
<gene>
    <name evidence="2" type="ORF">FB567DRAFT_353923</name>
</gene>
<feature type="compositionally biased region" description="Basic and acidic residues" evidence="1">
    <location>
        <begin position="66"/>
        <end position="76"/>
    </location>
</feature>
<feature type="region of interest" description="Disordered" evidence="1">
    <location>
        <begin position="166"/>
        <end position="203"/>
    </location>
</feature>
<proteinExistence type="predicted"/>
<feature type="compositionally biased region" description="Basic residues" evidence="1">
    <location>
        <begin position="56"/>
        <end position="65"/>
    </location>
</feature>
<dbReference type="Proteomes" id="UP000813461">
    <property type="component" value="Unassembled WGS sequence"/>
</dbReference>
<evidence type="ECO:0000256" key="1">
    <source>
        <dbReference type="SAM" id="MobiDB-lite"/>
    </source>
</evidence>
<feature type="region of interest" description="Disordered" evidence="1">
    <location>
        <begin position="1"/>
        <end position="106"/>
    </location>
</feature>
<dbReference type="AlphaFoldDB" id="A0A8K0R961"/>
<keyword evidence="3" id="KW-1185">Reference proteome</keyword>
<sequence>MPAANKRKSMLSPSPQPEEANSHRQRYSVQNAVRSSRFSILPPSEPPHQRFLDRRPRPKRWRGGPRKSDLSSDIPHKPFLQSIYEPQPSLQNFIERRSPNQQQDNAQVQFSFSSSAGFDHKEVKYPGLPSTRLQPGQEDINRSFEGLSFESGSTVVVSPLQVKPQRTGYGLSYNDSRLYSDLGRSPTPPRDSPDPDRTPTKSFYAPLLSKPMKMDYGGPFDSMEMYSDEYPDTECEWNAEPAEVVSPPRRKKARVTLSVKEALSTKTTRSKKPSTIIRQDTSFADAVVLRDVGSFHIAKPQKRLSCTTATREDTIRIKYMASQLLKYSESSTVCELLMARLERMVCAALKKPDRRGHNVAATATHCALKLRDHLVKGKEGRVETGELGKVVDHEIEWAKWLVEASCTGVMHLKVAGCECRPDWEEESEEEDSW</sequence>